<accession>A0AA39TZG8</accession>
<proteinExistence type="predicted"/>
<sequence>MLTSRQSTVCRRDDSPNLDERLPIFMCQRPGNRCRRWRHGRGWASTRAHGVEGGAMEPRLRGVPPLPLSWSGSVYCLRSVCLILLGRNWAQAVLFRTLYTAMTYPLSEGFETGSYCIHRGSRRSASINLPHYPPSIFPTSQFHTCTSSSPY</sequence>
<protein>
    <submittedName>
        <fullName evidence="1">Uncharacterized protein</fullName>
    </submittedName>
</protein>
<dbReference type="Proteomes" id="UP001175227">
    <property type="component" value="Unassembled WGS sequence"/>
</dbReference>
<comment type="caution">
    <text evidence="1">The sequence shown here is derived from an EMBL/GenBank/DDBJ whole genome shotgun (WGS) entry which is preliminary data.</text>
</comment>
<dbReference type="AlphaFoldDB" id="A0AA39TZG8"/>
<dbReference type="EMBL" id="JAUEPR010000058">
    <property type="protein sequence ID" value="KAK0470848.1"/>
    <property type="molecule type" value="Genomic_DNA"/>
</dbReference>
<reference evidence="1" key="1">
    <citation type="submission" date="2023-06" db="EMBL/GenBank/DDBJ databases">
        <authorList>
            <consortium name="Lawrence Berkeley National Laboratory"/>
            <person name="Ahrendt S."/>
            <person name="Sahu N."/>
            <person name="Indic B."/>
            <person name="Wong-Bajracharya J."/>
            <person name="Merenyi Z."/>
            <person name="Ke H.-M."/>
            <person name="Monk M."/>
            <person name="Kocsube S."/>
            <person name="Drula E."/>
            <person name="Lipzen A."/>
            <person name="Balint B."/>
            <person name="Henrissat B."/>
            <person name="Andreopoulos B."/>
            <person name="Martin F.M."/>
            <person name="Harder C.B."/>
            <person name="Rigling D."/>
            <person name="Ford K.L."/>
            <person name="Foster G.D."/>
            <person name="Pangilinan J."/>
            <person name="Papanicolaou A."/>
            <person name="Barry K."/>
            <person name="LaButti K."/>
            <person name="Viragh M."/>
            <person name="Koriabine M."/>
            <person name="Yan M."/>
            <person name="Riley R."/>
            <person name="Champramary S."/>
            <person name="Plett K.L."/>
            <person name="Tsai I.J."/>
            <person name="Slot J."/>
            <person name="Sipos G."/>
            <person name="Plett J."/>
            <person name="Nagy L.G."/>
            <person name="Grigoriev I.V."/>
        </authorList>
    </citation>
    <scope>NUCLEOTIDE SEQUENCE</scope>
    <source>
        <strain evidence="1">ICMP 16352</strain>
    </source>
</reference>
<organism evidence="1 2">
    <name type="scientific">Armillaria novae-zelandiae</name>
    <dbReference type="NCBI Taxonomy" id="153914"/>
    <lineage>
        <taxon>Eukaryota</taxon>
        <taxon>Fungi</taxon>
        <taxon>Dikarya</taxon>
        <taxon>Basidiomycota</taxon>
        <taxon>Agaricomycotina</taxon>
        <taxon>Agaricomycetes</taxon>
        <taxon>Agaricomycetidae</taxon>
        <taxon>Agaricales</taxon>
        <taxon>Marasmiineae</taxon>
        <taxon>Physalacriaceae</taxon>
        <taxon>Armillaria</taxon>
    </lineage>
</organism>
<keyword evidence="2" id="KW-1185">Reference proteome</keyword>
<gene>
    <name evidence="1" type="ORF">IW261DRAFT_922569</name>
</gene>
<evidence type="ECO:0000313" key="2">
    <source>
        <dbReference type="Proteomes" id="UP001175227"/>
    </source>
</evidence>
<evidence type="ECO:0000313" key="1">
    <source>
        <dbReference type="EMBL" id="KAK0470848.1"/>
    </source>
</evidence>
<name>A0AA39TZG8_9AGAR</name>